<evidence type="ECO:0000256" key="1">
    <source>
        <dbReference type="SAM" id="Phobius"/>
    </source>
</evidence>
<accession>A0A450Z5K9</accession>
<name>A0A450Z5K9_9GAMM</name>
<feature type="transmembrane region" description="Helical" evidence="1">
    <location>
        <begin position="6"/>
        <end position="27"/>
    </location>
</feature>
<dbReference type="AlphaFoldDB" id="A0A450Z5K9"/>
<keyword evidence="1" id="KW-0812">Transmembrane</keyword>
<proteinExistence type="predicted"/>
<reference evidence="3" key="1">
    <citation type="submission" date="2019-02" db="EMBL/GenBank/DDBJ databases">
        <authorList>
            <person name="Gruber-Vodicka R. H."/>
            <person name="Seah K. B. B."/>
        </authorList>
    </citation>
    <scope>NUCLEOTIDE SEQUENCE</scope>
    <source>
        <strain evidence="3">BECK_S1320</strain>
        <strain evidence="2">BECK_S1321</strain>
    </source>
</reference>
<evidence type="ECO:0000313" key="3">
    <source>
        <dbReference type="EMBL" id="VFK49052.1"/>
    </source>
</evidence>
<dbReference type="EMBL" id="CAADFU010000155">
    <property type="protein sequence ID" value="VFK49052.1"/>
    <property type="molecule type" value="Genomic_DNA"/>
</dbReference>
<evidence type="ECO:0000313" key="2">
    <source>
        <dbReference type="EMBL" id="VFK43561.1"/>
    </source>
</evidence>
<gene>
    <name evidence="3" type="ORF">BECKSD772E_GA0070983_11559</name>
    <name evidence="2" type="ORF">BECKSD772F_GA0070984_11509</name>
</gene>
<dbReference type="EMBL" id="CAADFR010000150">
    <property type="protein sequence ID" value="VFK43561.1"/>
    <property type="molecule type" value="Genomic_DNA"/>
</dbReference>
<sequence length="42" mass="4378">MGTISGVITTLIGVAGIAGTFGAAFWLNKKFLNIERSPPPKC</sequence>
<keyword evidence="1" id="KW-1133">Transmembrane helix</keyword>
<organism evidence="3">
    <name type="scientific">Candidatus Kentrum sp. SD</name>
    <dbReference type="NCBI Taxonomy" id="2126332"/>
    <lineage>
        <taxon>Bacteria</taxon>
        <taxon>Pseudomonadati</taxon>
        <taxon>Pseudomonadota</taxon>
        <taxon>Gammaproteobacteria</taxon>
        <taxon>Candidatus Kentrum</taxon>
    </lineage>
</organism>
<protein>
    <submittedName>
        <fullName evidence="3">Uncharacterized protein</fullName>
    </submittedName>
</protein>
<keyword evidence="1" id="KW-0472">Membrane</keyword>